<dbReference type="AlphaFoldDB" id="A0A397GVW0"/>
<comment type="caution">
    <text evidence="13">The sequence shown here is derived from an EMBL/GenBank/DDBJ whole genome shotgun (WGS) entry which is preliminary data.</text>
</comment>
<proteinExistence type="inferred from homology"/>
<dbReference type="GO" id="GO:0043410">
    <property type="term" value="P:positive regulation of MAPK cascade"/>
    <property type="evidence" value="ECO:0007669"/>
    <property type="project" value="InterPro"/>
</dbReference>
<protein>
    <recommendedName>
        <fullName evidence="4">Ragulator complex protein LAMTOR1</fullName>
    </recommendedName>
    <alternativeName>
        <fullName evidence="11">Late endosomal/lysosomal adaptor and MAPK and MTOR activator 1</fullName>
    </alternativeName>
</protein>
<keyword evidence="5" id="KW-0519">Myristate</keyword>
<dbReference type="PANTHER" id="PTHR13401:SF2">
    <property type="entry name" value="RAGULATOR COMPLEX PROTEIN LAMTOR1"/>
    <property type="match status" value="1"/>
</dbReference>
<keyword evidence="14" id="KW-1185">Reference proteome</keyword>
<dbReference type="GO" id="GO:0031902">
    <property type="term" value="C:late endosome membrane"/>
    <property type="evidence" value="ECO:0007669"/>
    <property type="project" value="UniProtKB-SubCell"/>
</dbReference>
<dbReference type="GO" id="GO:0045121">
    <property type="term" value="C:membrane raft"/>
    <property type="evidence" value="ECO:0007669"/>
    <property type="project" value="InterPro"/>
</dbReference>
<reference evidence="13 14" key="1">
    <citation type="submission" date="2018-08" db="EMBL/GenBank/DDBJ databases">
        <title>Genome and evolution of the arbuscular mycorrhizal fungus Diversispora epigaea (formerly Glomus versiforme) and its bacterial endosymbionts.</title>
        <authorList>
            <person name="Sun X."/>
            <person name="Fei Z."/>
            <person name="Harrison M."/>
        </authorList>
    </citation>
    <scope>NUCLEOTIDE SEQUENCE [LARGE SCALE GENOMIC DNA]</scope>
    <source>
        <strain evidence="13 14">IT104</strain>
    </source>
</reference>
<dbReference type="GO" id="GO:0071230">
    <property type="term" value="P:cellular response to amino acid stimulus"/>
    <property type="evidence" value="ECO:0007669"/>
    <property type="project" value="InterPro"/>
</dbReference>
<dbReference type="InterPro" id="IPR028209">
    <property type="entry name" value="LAMTOR1/MEH1"/>
</dbReference>
<evidence type="ECO:0000256" key="3">
    <source>
        <dbReference type="ARBA" id="ARBA00010861"/>
    </source>
</evidence>
<comment type="similarity">
    <text evidence="3">Belongs to the LAMTOR1 family.</text>
</comment>
<dbReference type="OrthoDB" id="5562028at2759"/>
<dbReference type="PANTHER" id="PTHR13401">
    <property type="entry name" value="RAGULATOR COMPLEX PROTEIN LAMTOR1"/>
    <property type="match status" value="1"/>
</dbReference>
<evidence type="ECO:0000256" key="8">
    <source>
        <dbReference type="ARBA" id="ARBA00023139"/>
    </source>
</evidence>
<dbReference type="EMBL" id="PQFF01000373">
    <property type="protein sequence ID" value="RHZ54975.1"/>
    <property type="molecule type" value="Genomic_DNA"/>
</dbReference>
<dbReference type="GO" id="GO:0001919">
    <property type="term" value="P:regulation of receptor recycling"/>
    <property type="evidence" value="ECO:0007669"/>
    <property type="project" value="InterPro"/>
</dbReference>
<dbReference type="GO" id="GO:0005085">
    <property type="term" value="F:guanyl-nucleotide exchange factor activity"/>
    <property type="evidence" value="ECO:0007669"/>
    <property type="project" value="TreeGrafter"/>
</dbReference>
<evidence type="ECO:0000256" key="7">
    <source>
        <dbReference type="ARBA" id="ARBA00023136"/>
    </source>
</evidence>
<dbReference type="Proteomes" id="UP000266861">
    <property type="component" value="Unassembled WGS sequence"/>
</dbReference>
<evidence type="ECO:0000256" key="9">
    <source>
        <dbReference type="ARBA" id="ARBA00023228"/>
    </source>
</evidence>
<dbReference type="GO" id="GO:0016197">
    <property type="term" value="P:endosomal transport"/>
    <property type="evidence" value="ECO:0007669"/>
    <property type="project" value="InterPro"/>
</dbReference>
<evidence type="ECO:0000256" key="1">
    <source>
        <dbReference type="ARBA" id="ARBA00004577"/>
    </source>
</evidence>
<evidence type="ECO:0000313" key="13">
    <source>
        <dbReference type="EMBL" id="RHZ54975.1"/>
    </source>
</evidence>
<name>A0A397GVW0_9GLOM</name>
<evidence type="ECO:0000256" key="5">
    <source>
        <dbReference type="ARBA" id="ARBA00022707"/>
    </source>
</evidence>
<accession>A0A397GVW0</accession>
<sequence length="198" mass="22343">MGCCFSKENDSSKSPNEGSRLLPGDGTNYDTPRMIYPPPPDAEAEHEREQELLQIIVQRTAENLIDISNSQVIERLQQQDVIDRVNEYNELFNTIKLDNMTLLKIKENSNSTMPKLRNKCFIQSVFPSTKTEPETKVETSTLNVKSSNNNNLSPDVILSGGIVTKEDQDLLFKAMDEINEAIEHIEIDYVGDLVVPLT</sequence>
<evidence type="ECO:0000256" key="6">
    <source>
        <dbReference type="ARBA" id="ARBA00022753"/>
    </source>
</evidence>
<evidence type="ECO:0000256" key="10">
    <source>
        <dbReference type="ARBA" id="ARBA00023288"/>
    </source>
</evidence>
<dbReference type="SMART" id="SM01262">
    <property type="entry name" value="LAMTOR"/>
    <property type="match status" value="1"/>
</dbReference>
<dbReference type="GO" id="GO:0060090">
    <property type="term" value="F:molecular adaptor activity"/>
    <property type="evidence" value="ECO:0007669"/>
    <property type="project" value="TreeGrafter"/>
</dbReference>
<keyword evidence="8" id="KW-0564">Palmitate</keyword>
<gene>
    <name evidence="13" type="ORF">Glove_421g8</name>
</gene>
<evidence type="ECO:0000256" key="11">
    <source>
        <dbReference type="ARBA" id="ARBA00032695"/>
    </source>
</evidence>
<comment type="subcellular location">
    <subcellularLocation>
        <location evidence="1">Late endosome membrane</location>
        <topology evidence="1">Lipid-anchor</topology>
        <orientation evidence="1">Cytoplasmic side</orientation>
    </subcellularLocation>
    <subcellularLocation>
        <location evidence="2">Lysosome membrane</location>
    </subcellularLocation>
</comment>
<evidence type="ECO:0000256" key="12">
    <source>
        <dbReference type="SAM" id="MobiDB-lite"/>
    </source>
</evidence>
<keyword evidence="10" id="KW-0449">Lipoprotein</keyword>
<keyword evidence="7" id="KW-0472">Membrane</keyword>
<feature type="region of interest" description="Disordered" evidence="12">
    <location>
        <begin position="1"/>
        <end position="45"/>
    </location>
</feature>
<dbReference type="GO" id="GO:0071986">
    <property type="term" value="C:Ragulator complex"/>
    <property type="evidence" value="ECO:0007669"/>
    <property type="project" value="InterPro"/>
</dbReference>
<evidence type="ECO:0000313" key="14">
    <source>
        <dbReference type="Proteomes" id="UP000266861"/>
    </source>
</evidence>
<keyword evidence="9" id="KW-0458">Lysosome</keyword>
<dbReference type="GO" id="GO:0032008">
    <property type="term" value="P:positive regulation of TOR signaling"/>
    <property type="evidence" value="ECO:0007669"/>
    <property type="project" value="InterPro"/>
</dbReference>
<evidence type="ECO:0000256" key="4">
    <source>
        <dbReference type="ARBA" id="ARBA00016099"/>
    </source>
</evidence>
<dbReference type="Pfam" id="PF15454">
    <property type="entry name" value="LAMTOR"/>
    <property type="match status" value="1"/>
</dbReference>
<organism evidence="13 14">
    <name type="scientific">Diversispora epigaea</name>
    <dbReference type="NCBI Taxonomy" id="1348612"/>
    <lineage>
        <taxon>Eukaryota</taxon>
        <taxon>Fungi</taxon>
        <taxon>Fungi incertae sedis</taxon>
        <taxon>Mucoromycota</taxon>
        <taxon>Glomeromycotina</taxon>
        <taxon>Glomeromycetes</taxon>
        <taxon>Diversisporales</taxon>
        <taxon>Diversisporaceae</taxon>
        <taxon>Diversispora</taxon>
    </lineage>
</organism>
<evidence type="ECO:0000256" key="2">
    <source>
        <dbReference type="ARBA" id="ARBA00004656"/>
    </source>
</evidence>
<keyword evidence="6" id="KW-0967">Endosome</keyword>